<name>A0ABR1EC86_NECAM</name>
<organism evidence="1 2">
    <name type="scientific">Necator americanus</name>
    <name type="common">Human hookworm</name>
    <dbReference type="NCBI Taxonomy" id="51031"/>
    <lineage>
        <taxon>Eukaryota</taxon>
        <taxon>Metazoa</taxon>
        <taxon>Ecdysozoa</taxon>
        <taxon>Nematoda</taxon>
        <taxon>Chromadorea</taxon>
        <taxon>Rhabditida</taxon>
        <taxon>Rhabditina</taxon>
        <taxon>Rhabditomorpha</taxon>
        <taxon>Strongyloidea</taxon>
        <taxon>Ancylostomatidae</taxon>
        <taxon>Bunostominae</taxon>
        <taxon>Necator</taxon>
    </lineage>
</organism>
<evidence type="ECO:0000313" key="1">
    <source>
        <dbReference type="EMBL" id="KAK6760312.1"/>
    </source>
</evidence>
<dbReference type="Proteomes" id="UP001303046">
    <property type="component" value="Unassembled WGS sequence"/>
</dbReference>
<reference evidence="1 2" key="1">
    <citation type="submission" date="2023-08" db="EMBL/GenBank/DDBJ databases">
        <title>A Necator americanus chromosomal reference genome.</title>
        <authorList>
            <person name="Ilik V."/>
            <person name="Petrzelkova K.J."/>
            <person name="Pardy F."/>
            <person name="Fuh T."/>
            <person name="Niatou-Singa F.S."/>
            <person name="Gouil Q."/>
            <person name="Baker L."/>
            <person name="Ritchie M.E."/>
            <person name="Jex A.R."/>
            <person name="Gazzola D."/>
            <person name="Li H."/>
            <person name="Toshio Fujiwara R."/>
            <person name="Zhan B."/>
            <person name="Aroian R.V."/>
            <person name="Pafco B."/>
            <person name="Schwarz E.M."/>
        </authorList>
    </citation>
    <scope>NUCLEOTIDE SEQUENCE [LARGE SCALE GENOMIC DNA]</scope>
    <source>
        <strain evidence="1 2">Aroian</strain>
        <tissue evidence="1">Whole animal</tissue>
    </source>
</reference>
<evidence type="ECO:0000313" key="2">
    <source>
        <dbReference type="Proteomes" id="UP001303046"/>
    </source>
</evidence>
<protein>
    <submittedName>
        <fullName evidence="1">Uncharacterized protein</fullName>
    </submittedName>
</protein>
<gene>
    <name evidence="1" type="primary">Necator_chrX.g21853</name>
    <name evidence="1" type="ORF">RB195_021692</name>
</gene>
<keyword evidence="2" id="KW-1185">Reference proteome</keyword>
<accession>A0ABR1EC86</accession>
<sequence length="138" mass="16239">MGLEQRCGRKMALFHGANIGRRKSSDRSLRTNEPHYCIHIQEESSTPSAYVTRHILMLEDQRKRKMSTLKLDYVLTKQDNTPRDRKIWSGLGHRIRFRPPLSSSQLYGTVPEKDRYQTKFDQADLKKTWNAERSFANK</sequence>
<dbReference type="EMBL" id="JAVFWL010000006">
    <property type="protein sequence ID" value="KAK6760312.1"/>
    <property type="molecule type" value="Genomic_DNA"/>
</dbReference>
<proteinExistence type="predicted"/>
<comment type="caution">
    <text evidence="1">The sequence shown here is derived from an EMBL/GenBank/DDBJ whole genome shotgun (WGS) entry which is preliminary data.</text>
</comment>